<dbReference type="InterPro" id="IPR001412">
    <property type="entry name" value="aa-tRNA-synth_I_CS"/>
</dbReference>
<dbReference type="InterPro" id="IPR011035">
    <property type="entry name" value="Ribosomal_bL25/Gln-tRNA_synth"/>
</dbReference>
<dbReference type="GO" id="GO:0004819">
    <property type="term" value="F:glutamine-tRNA ligase activity"/>
    <property type="evidence" value="ECO:0007669"/>
    <property type="project" value="UniProtKB-EC"/>
</dbReference>
<dbReference type="InterPro" id="IPR014729">
    <property type="entry name" value="Rossmann-like_a/b/a_fold"/>
</dbReference>
<name>A0A2T9ZDV7_9FUNG</name>
<evidence type="ECO:0000256" key="10">
    <source>
        <dbReference type="RuleBase" id="RU363037"/>
    </source>
</evidence>
<dbReference type="Pfam" id="PF04558">
    <property type="entry name" value="tRNA_synt_1c_R1"/>
    <property type="match status" value="1"/>
</dbReference>
<evidence type="ECO:0000256" key="7">
    <source>
        <dbReference type="ARBA" id="ARBA00023146"/>
    </source>
</evidence>
<proteinExistence type="inferred from homology"/>
<keyword evidence="4 10" id="KW-0547">Nucleotide-binding</keyword>
<dbReference type="InterPro" id="IPR020056">
    <property type="entry name" value="Rbsml_bL25/Gln-tRNA_synth_N"/>
</dbReference>
<feature type="domain" description="tRNA synthetases class I (E and Q) anti-codon binding" evidence="16">
    <location>
        <begin position="691"/>
        <end position="754"/>
    </location>
</feature>
<dbReference type="FunFam" id="3.40.50.620:FF:000037">
    <property type="entry name" value="Glutamine--tRNA ligase cytoplasmic"/>
    <property type="match status" value="1"/>
</dbReference>
<evidence type="ECO:0000313" key="17">
    <source>
        <dbReference type="EMBL" id="PVV02769.1"/>
    </source>
</evidence>
<dbReference type="Pfam" id="PF04557">
    <property type="entry name" value="tRNA_synt_1c_R2"/>
    <property type="match status" value="1"/>
</dbReference>
<keyword evidence="6 10" id="KW-0648">Protein biosynthesis</keyword>
<comment type="catalytic activity">
    <reaction evidence="9">
        <text>tRNA(Gln) + L-glutamine + ATP = L-glutaminyl-tRNA(Gln) + AMP + diphosphate</text>
        <dbReference type="Rhea" id="RHEA:20121"/>
        <dbReference type="Rhea" id="RHEA-COMP:9662"/>
        <dbReference type="Rhea" id="RHEA-COMP:9681"/>
        <dbReference type="ChEBI" id="CHEBI:30616"/>
        <dbReference type="ChEBI" id="CHEBI:33019"/>
        <dbReference type="ChEBI" id="CHEBI:58359"/>
        <dbReference type="ChEBI" id="CHEBI:78442"/>
        <dbReference type="ChEBI" id="CHEBI:78521"/>
        <dbReference type="ChEBI" id="CHEBI:456215"/>
        <dbReference type="EC" id="6.1.1.18"/>
    </reaction>
</comment>
<keyword evidence="5 10" id="KW-0067">ATP-binding</keyword>
<evidence type="ECO:0000259" key="14">
    <source>
        <dbReference type="Pfam" id="PF04557"/>
    </source>
</evidence>
<protein>
    <recommendedName>
        <fullName evidence="2">glutamine--tRNA ligase</fullName>
        <ecNumber evidence="2">6.1.1.18</ecNumber>
    </recommendedName>
    <alternativeName>
        <fullName evidence="8">Glutaminyl-tRNA synthetase</fullName>
    </alternativeName>
</protein>
<evidence type="ECO:0000256" key="2">
    <source>
        <dbReference type="ARBA" id="ARBA00012836"/>
    </source>
</evidence>
<dbReference type="FunFam" id="1.10.8.1290:FF:000002">
    <property type="entry name" value="Glutamine--tRNA ligase cytoplasmic"/>
    <property type="match status" value="1"/>
</dbReference>
<dbReference type="InterPro" id="IPR007639">
    <property type="entry name" value="Gln-tRNA-synth_Ib_RNA-bd_N"/>
</dbReference>
<evidence type="ECO:0000256" key="9">
    <source>
        <dbReference type="ARBA" id="ARBA00048270"/>
    </source>
</evidence>
<dbReference type="Gene3D" id="1.10.10.2420">
    <property type="match status" value="1"/>
</dbReference>
<dbReference type="InterPro" id="IPR000924">
    <property type="entry name" value="Glu/Gln-tRNA-synth"/>
</dbReference>
<evidence type="ECO:0000256" key="6">
    <source>
        <dbReference type="ARBA" id="ARBA00022917"/>
    </source>
</evidence>
<evidence type="ECO:0000259" key="16">
    <source>
        <dbReference type="Pfam" id="PF20974"/>
    </source>
</evidence>
<dbReference type="InterPro" id="IPR049437">
    <property type="entry name" value="tRNA-synt_1c_C2"/>
</dbReference>
<dbReference type="Gene3D" id="3.40.50.620">
    <property type="entry name" value="HUPs"/>
    <property type="match status" value="1"/>
</dbReference>
<dbReference type="Pfam" id="PF00749">
    <property type="entry name" value="tRNA-synt_1c"/>
    <property type="match status" value="1"/>
</dbReference>
<gene>
    <name evidence="17" type="ORF">BB560_002763</name>
</gene>
<dbReference type="Pfam" id="PF20974">
    <property type="entry name" value="tRNA-synt_1c_C2"/>
    <property type="match status" value="1"/>
</dbReference>
<dbReference type="InterPro" id="IPR042559">
    <property type="entry name" value="Gln-tRNA-synth_Ib_RNA-bd_N_2"/>
</dbReference>
<dbReference type="InterPro" id="IPR020058">
    <property type="entry name" value="Glu/Gln-tRNA-synth_Ib_cat-dom"/>
</dbReference>
<evidence type="ECO:0000256" key="4">
    <source>
        <dbReference type="ARBA" id="ARBA00022741"/>
    </source>
</evidence>
<dbReference type="PANTHER" id="PTHR43097">
    <property type="entry name" value="GLUTAMINE-TRNA LIGASE"/>
    <property type="match status" value="1"/>
</dbReference>
<accession>A0A2T9ZDV7</accession>
<evidence type="ECO:0000259" key="15">
    <source>
        <dbReference type="Pfam" id="PF04558"/>
    </source>
</evidence>
<dbReference type="Proteomes" id="UP000245609">
    <property type="component" value="Unassembled WGS sequence"/>
</dbReference>
<dbReference type="PANTHER" id="PTHR43097:SF4">
    <property type="entry name" value="GLUTAMINE--TRNA LIGASE"/>
    <property type="match status" value="1"/>
</dbReference>
<dbReference type="InterPro" id="IPR050132">
    <property type="entry name" value="Gln/Glu-tRNA_Ligase"/>
</dbReference>
<evidence type="ECO:0000256" key="1">
    <source>
        <dbReference type="ARBA" id="ARBA00005594"/>
    </source>
</evidence>
<dbReference type="NCBIfam" id="TIGR00440">
    <property type="entry name" value="glnS"/>
    <property type="match status" value="1"/>
</dbReference>
<evidence type="ECO:0000259" key="12">
    <source>
        <dbReference type="Pfam" id="PF00749"/>
    </source>
</evidence>
<dbReference type="FunFam" id="2.40.240.10:FF:000007">
    <property type="entry name" value="Glutamine--tRNA ligase"/>
    <property type="match status" value="1"/>
</dbReference>
<keyword evidence="18" id="KW-1185">Reference proteome</keyword>
<dbReference type="InterPro" id="IPR020059">
    <property type="entry name" value="Glu/Gln-tRNA-synth_Ib_codon-bd"/>
</dbReference>
<feature type="domain" description="Glutaminyl-tRNA synthetase class Ib non-specific RNA-binding" evidence="15">
    <location>
        <begin position="8"/>
        <end position="165"/>
    </location>
</feature>
<dbReference type="PROSITE" id="PS00178">
    <property type="entry name" value="AA_TRNA_LIGASE_I"/>
    <property type="match status" value="1"/>
</dbReference>
<dbReference type="EMBL" id="MBFS01000337">
    <property type="protein sequence ID" value="PVV02769.1"/>
    <property type="molecule type" value="Genomic_DNA"/>
</dbReference>
<dbReference type="STRING" id="133381.A0A2T9ZDV7"/>
<reference evidence="17 18" key="1">
    <citation type="journal article" date="2018" name="MBio">
        <title>Comparative Genomics Reveals the Core Gene Toolbox for the Fungus-Insect Symbiosis.</title>
        <authorList>
            <person name="Wang Y."/>
            <person name="Stata M."/>
            <person name="Wang W."/>
            <person name="Stajich J.E."/>
            <person name="White M.M."/>
            <person name="Moncalvo J.M."/>
        </authorList>
    </citation>
    <scope>NUCLEOTIDE SEQUENCE [LARGE SCALE GENOMIC DNA]</scope>
    <source>
        <strain evidence="17 18">SC-DP-2</strain>
    </source>
</reference>
<evidence type="ECO:0000256" key="11">
    <source>
        <dbReference type="SAM" id="MobiDB-lite"/>
    </source>
</evidence>
<sequence length="834" mass="93714">MSSDSVLDLASQFESLHLSKEKALETAKNQKLAPVLLDALKTAQSNCPDLSKVMGTLIYALATTIPPEAKPYQNFLISEITNGNLVSNNQLTEALAFCKKSDPTASYQSFKDACGVGVVVQDSEISSSIADFLKENSEKLTKDRYRTLGPFLSQLRKIPNLKWASAEKIKTQLESQVEALIGPKDERDIPQKGKAKKSAKGGNAKAANNTKAATSKPEPKSQEYAPASLEKMFADGDISKLHKPGENPQVSKEIMDAHLKVTGRRVITRFPPEPNGYLHIGHAKAINVNFGYAKTHNGTCNLRYDDTNPETEETQYIVSILEAIKWLGFEPDKIFYASDYFDQLFELAVRMIKRGLGYVCHCTPEEIYAQRGGESMGPRTECKHRNRPIEESLEEFYKMRDGRYAQGEAVLRMKMDLEDGNPQMWDLIAYRILYATHHRTGDKWCIYPTYDFAHCLCDSIENITHSLCTTEFTQSRKSYYWLCDAVEVYKPVQWEYGRLSVTNTVLSKRRLLKLLNEGIIPSLDDPRLFTLPALRRRGVPAAAINGFVRELGVTTAKTSIEVSRLENHIRDCLNSIAPRLMVVLDPIKIRITNYDKETDLQVPFNPRDASFGTHTIPFTSTLYIDRSDFRLEASADYSRLAPNKTVGLLYAPAPITCTDVVYAADGTISEILCKLEDGSDGNPPPKAKKYIQWVPHCPARGSPVKLGEVRLYNGLFKHSNPYDKTVVPGGWLSDINPESRQTITTAIAETGIFDLISKFISDPKTSQVFSKGNYEELRFQFLRMGYFCVDKDSEFSESFKNLSLKNSSDSYNQLPSECKLVLNRIVTLKDSLKK</sequence>
<dbReference type="Gene3D" id="2.40.240.10">
    <property type="entry name" value="Ribosomal Protein L25, Chain P"/>
    <property type="match status" value="2"/>
</dbReference>
<dbReference type="GO" id="GO:0006425">
    <property type="term" value="P:glutaminyl-tRNA aminoacylation"/>
    <property type="evidence" value="ECO:0007669"/>
    <property type="project" value="InterPro"/>
</dbReference>
<dbReference type="Pfam" id="PF03950">
    <property type="entry name" value="tRNA-synt_1c_C"/>
    <property type="match status" value="1"/>
</dbReference>
<organism evidence="17 18">
    <name type="scientific">Smittium megazygosporum</name>
    <dbReference type="NCBI Taxonomy" id="133381"/>
    <lineage>
        <taxon>Eukaryota</taxon>
        <taxon>Fungi</taxon>
        <taxon>Fungi incertae sedis</taxon>
        <taxon>Zoopagomycota</taxon>
        <taxon>Kickxellomycotina</taxon>
        <taxon>Harpellomycetes</taxon>
        <taxon>Harpellales</taxon>
        <taxon>Legeriomycetaceae</taxon>
        <taxon>Smittium</taxon>
    </lineage>
</organism>
<dbReference type="FunFam" id="1.10.10.2420:FF:000001">
    <property type="entry name" value="Glutamine--tRNA ligase cytoplasmic"/>
    <property type="match status" value="1"/>
</dbReference>
<evidence type="ECO:0000256" key="3">
    <source>
        <dbReference type="ARBA" id="ARBA00022598"/>
    </source>
</evidence>
<dbReference type="SUPFAM" id="SSF50715">
    <property type="entry name" value="Ribosomal protein L25-like"/>
    <property type="match status" value="1"/>
</dbReference>
<dbReference type="InterPro" id="IPR042558">
    <property type="entry name" value="Gln-tRNA-synth_Ib_RNA-bd_N_1"/>
</dbReference>
<evidence type="ECO:0000259" key="13">
    <source>
        <dbReference type="Pfam" id="PF03950"/>
    </source>
</evidence>
<dbReference type="OrthoDB" id="10250478at2759"/>
<dbReference type="SUPFAM" id="SSF52374">
    <property type="entry name" value="Nucleotidylyl transferase"/>
    <property type="match status" value="1"/>
</dbReference>
<feature type="compositionally biased region" description="Low complexity" evidence="11">
    <location>
        <begin position="200"/>
        <end position="216"/>
    </location>
</feature>
<evidence type="ECO:0000256" key="8">
    <source>
        <dbReference type="ARBA" id="ARBA00030466"/>
    </source>
</evidence>
<evidence type="ECO:0000256" key="5">
    <source>
        <dbReference type="ARBA" id="ARBA00022840"/>
    </source>
</evidence>
<keyword evidence="7 10" id="KW-0030">Aminoacyl-tRNA synthetase</keyword>
<dbReference type="AlphaFoldDB" id="A0A2T9ZDV7"/>
<dbReference type="GO" id="GO:0005829">
    <property type="term" value="C:cytosol"/>
    <property type="evidence" value="ECO:0007669"/>
    <property type="project" value="TreeGrafter"/>
</dbReference>
<keyword evidence="3 10" id="KW-0436">Ligase</keyword>
<feature type="domain" description="Glutaminyl-tRNA synthetase class Ib non-specific RNA-binding" evidence="14">
    <location>
        <begin position="169"/>
        <end position="258"/>
    </location>
</feature>
<feature type="domain" description="Glutamyl/glutaminyl-tRNA synthetase class Ib anti-codon binding" evidence="13">
    <location>
        <begin position="577"/>
        <end position="675"/>
    </location>
</feature>
<dbReference type="Gene3D" id="1.10.8.1290">
    <property type="entry name" value="Glutaminyl-tRNA synthetase, non-specific RNA binding region part 1, domain 1"/>
    <property type="match status" value="1"/>
</dbReference>
<dbReference type="InterPro" id="IPR007638">
    <property type="entry name" value="Gln-tRNA-synth_Ib_RNA-bd_2"/>
</dbReference>
<dbReference type="GO" id="GO:0005524">
    <property type="term" value="F:ATP binding"/>
    <property type="evidence" value="ECO:0007669"/>
    <property type="project" value="UniProtKB-KW"/>
</dbReference>
<dbReference type="EC" id="6.1.1.18" evidence="2"/>
<evidence type="ECO:0000313" key="18">
    <source>
        <dbReference type="Proteomes" id="UP000245609"/>
    </source>
</evidence>
<comment type="caution">
    <text evidence="17">The sequence shown here is derived from an EMBL/GenBank/DDBJ whole genome shotgun (WGS) entry which is preliminary data.</text>
</comment>
<feature type="domain" description="Glutamyl/glutaminyl-tRNA synthetase class Ib catalytic" evidence="12">
    <location>
        <begin position="266"/>
        <end position="574"/>
    </location>
</feature>
<feature type="region of interest" description="Disordered" evidence="11">
    <location>
        <begin position="181"/>
        <end position="224"/>
    </location>
</feature>
<dbReference type="InterPro" id="IPR004514">
    <property type="entry name" value="Gln-tRNA-synth"/>
</dbReference>
<dbReference type="PRINTS" id="PR00987">
    <property type="entry name" value="TRNASYNTHGLU"/>
</dbReference>
<comment type="similarity">
    <text evidence="1 10">Belongs to the class-I aminoacyl-tRNA synthetase family.</text>
</comment>